<comment type="caution">
    <text evidence="3">The sequence shown here is derived from an EMBL/GenBank/DDBJ whole genome shotgun (WGS) entry which is preliminary data.</text>
</comment>
<dbReference type="Gene3D" id="3.40.1550.10">
    <property type="entry name" value="CheC-like"/>
    <property type="match status" value="1"/>
</dbReference>
<proteinExistence type="predicted"/>
<keyword evidence="4" id="KW-1185">Reference proteome</keyword>
<dbReference type="AlphaFoldDB" id="A0A919P5T1"/>
<dbReference type="GO" id="GO:0006935">
    <property type="term" value="P:chemotaxis"/>
    <property type="evidence" value="ECO:0007669"/>
    <property type="project" value="UniProtKB-KW"/>
</dbReference>
<gene>
    <name evidence="3" type="ORF">Cch01nite_33760</name>
</gene>
<keyword evidence="1" id="KW-0145">Chemotaxis</keyword>
<dbReference type="Pfam" id="PF13690">
    <property type="entry name" value="CheX"/>
    <property type="match status" value="1"/>
</dbReference>
<evidence type="ECO:0000313" key="3">
    <source>
        <dbReference type="EMBL" id="GIG22652.1"/>
    </source>
</evidence>
<name>A0A919P5T1_9CELL</name>
<dbReference type="SUPFAM" id="SSF103039">
    <property type="entry name" value="CheC-like"/>
    <property type="match status" value="1"/>
</dbReference>
<organism evidence="3 4">
    <name type="scientific">Cellulomonas chitinilytica</name>
    <dbReference type="NCBI Taxonomy" id="398759"/>
    <lineage>
        <taxon>Bacteria</taxon>
        <taxon>Bacillati</taxon>
        <taxon>Actinomycetota</taxon>
        <taxon>Actinomycetes</taxon>
        <taxon>Micrococcales</taxon>
        <taxon>Cellulomonadaceae</taxon>
        <taxon>Cellulomonas</taxon>
    </lineage>
</organism>
<dbReference type="InterPro" id="IPR028976">
    <property type="entry name" value="CheC-like_sf"/>
</dbReference>
<dbReference type="RefSeq" id="WP_203757611.1">
    <property type="nucleotide sequence ID" value="NZ_BONK01000012.1"/>
</dbReference>
<sequence length="155" mass="16295">MSAEVEVDQVLVIARDIFSSMIDGEAGFLESWVGEPPVLAEPVVAWVDLRGPWSGRAALRTETPTAHNLSRALLGMSADEEVSDADLADAVGELANVVGGNVKALLPEGGKLGLPEVAAELPLTADAVLMHGVALAWRGRPLVVEIWALPTLDQP</sequence>
<feature type="domain" description="Chemotaxis phosphatase CheX-like" evidence="2">
    <location>
        <begin position="43"/>
        <end position="124"/>
    </location>
</feature>
<protein>
    <recommendedName>
        <fullName evidence="2">Chemotaxis phosphatase CheX-like domain-containing protein</fullName>
    </recommendedName>
</protein>
<dbReference type="Proteomes" id="UP000632740">
    <property type="component" value="Unassembled WGS sequence"/>
</dbReference>
<evidence type="ECO:0000313" key="4">
    <source>
        <dbReference type="Proteomes" id="UP000632740"/>
    </source>
</evidence>
<dbReference type="InterPro" id="IPR028051">
    <property type="entry name" value="CheX-like_dom"/>
</dbReference>
<reference evidence="3" key="1">
    <citation type="submission" date="2021-01" db="EMBL/GenBank/DDBJ databases">
        <title>Whole genome shotgun sequence of Cellulomonas chitinilytica NBRC 110799.</title>
        <authorList>
            <person name="Komaki H."/>
            <person name="Tamura T."/>
        </authorList>
    </citation>
    <scope>NUCLEOTIDE SEQUENCE</scope>
    <source>
        <strain evidence="3">NBRC 110799</strain>
    </source>
</reference>
<accession>A0A919P5T1</accession>
<dbReference type="EMBL" id="BONK01000012">
    <property type="protein sequence ID" value="GIG22652.1"/>
    <property type="molecule type" value="Genomic_DNA"/>
</dbReference>
<evidence type="ECO:0000256" key="1">
    <source>
        <dbReference type="ARBA" id="ARBA00022500"/>
    </source>
</evidence>
<evidence type="ECO:0000259" key="2">
    <source>
        <dbReference type="Pfam" id="PF13690"/>
    </source>
</evidence>